<gene>
    <name evidence="2" type="ORF">KMW28_20130</name>
</gene>
<dbReference type="RefSeq" id="WP_169666358.1">
    <property type="nucleotide sequence ID" value="NZ_CP076132.1"/>
</dbReference>
<dbReference type="InterPro" id="IPR007024">
    <property type="entry name" value="BLUF_domain"/>
</dbReference>
<organism evidence="2 3">
    <name type="scientific">Flammeovirga yaeyamensis</name>
    <dbReference type="NCBI Taxonomy" id="367791"/>
    <lineage>
        <taxon>Bacteria</taxon>
        <taxon>Pseudomonadati</taxon>
        <taxon>Bacteroidota</taxon>
        <taxon>Cytophagia</taxon>
        <taxon>Cytophagales</taxon>
        <taxon>Flammeovirgaceae</taxon>
        <taxon>Flammeovirga</taxon>
    </lineage>
</organism>
<protein>
    <submittedName>
        <fullName evidence="2">BLUF domain-containing protein</fullName>
    </submittedName>
</protein>
<dbReference type="AlphaFoldDB" id="A0AAX1N305"/>
<keyword evidence="3" id="KW-1185">Reference proteome</keyword>
<dbReference type="EMBL" id="CP076132">
    <property type="protein sequence ID" value="QWG01914.1"/>
    <property type="molecule type" value="Genomic_DNA"/>
</dbReference>
<dbReference type="SMART" id="SM01034">
    <property type="entry name" value="BLUF"/>
    <property type="match status" value="1"/>
</dbReference>
<dbReference type="InterPro" id="IPR036046">
    <property type="entry name" value="Acylphosphatase-like_dom_sf"/>
</dbReference>
<dbReference type="GO" id="GO:0071949">
    <property type="term" value="F:FAD binding"/>
    <property type="evidence" value="ECO:0007669"/>
    <property type="project" value="InterPro"/>
</dbReference>
<dbReference type="PROSITE" id="PS50925">
    <property type="entry name" value="BLUF"/>
    <property type="match status" value="1"/>
</dbReference>
<sequence>MYCLCYISTRNEKLNDDVLKEILTQSRISNQNKELTGLLVLMDNQFLQILEGEEEEVNSLYNKICKDTRHSYVQKIYSGELDKRNFASWDMAFHEIHWEDLEDAGLLTQYENGGKLSDYLKDKNHYVIEYLKSLNGIEKLQLNLPK</sequence>
<dbReference type="KEGG" id="fya:KMW28_20130"/>
<dbReference type="SUPFAM" id="SSF54975">
    <property type="entry name" value="Acylphosphatase/BLUF domain-like"/>
    <property type="match status" value="1"/>
</dbReference>
<dbReference type="Proteomes" id="UP000678679">
    <property type="component" value="Chromosome 1"/>
</dbReference>
<dbReference type="Gene3D" id="3.30.70.100">
    <property type="match status" value="1"/>
</dbReference>
<proteinExistence type="predicted"/>
<dbReference type="GO" id="GO:0009882">
    <property type="term" value="F:blue light photoreceptor activity"/>
    <property type="evidence" value="ECO:0007669"/>
    <property type="project" value="InterPro"/>
</dbReference>
<evidence type="ECO:0000259" key="1">
    <source>
        <dbReference type="PROSITE" id="PS50925"/>
    </source>
</evidence>
<dbReference type="Pfam" id="PF04940">
    <property type="entry name" value="BLUF"/>
    <property type="match status" value="1"/>
</dbReference>
<evidence type="ECO:0000313" key="3">
    <source>
        <dbReference type="Proteomes" id="UP000678679"/>
    </source>
</evidence>
<name>A0AAX1N305_9BACT</name>
<evidence type="ECO:0000313" key="2">
    <source>
        <dbReference type="EMBL" id="QWG01914.1"/>
    </source>
</evidence>
<feature type="domain" description="BLUF" evidence="1">
    <location>
        <begin position="1"/>
        <end position="92"/>
    </location>
</feature>
<reference evidence="2 3" key="1">
    <citation type="submission" date="2021-05" db="EMBL/GenBank/DDBJ databases">
        <title>Comparative genomic studies on the polysaccharide-degrading batcterial strains of the Flammeovirga genus.</title>
        <authorList>
            <person name="Zewei F."/>
            <person name="Zheng Z."/>
            <person name="Yu L."/>
            <person name="Ruyue G."/>
            <person name="Yanhong M."/>
            <person name="Yuanyuan C."/>
            <person name="Jingyan G."/>
            <person name="Wenjun H."/>
        </authorList>
    </citation>
    <scope>NUCLEOTIDE SEQUENCE [LARGE SCALE GENOMIC DNA]</scope>
    <source>
        <strain evidence="2 3">NBRC:100898</strain>
    </source>
</reference>
<accession>A0AAX1N305</accession>